<gene>
    <name evidence="1" type="ORF">OCV69_16625</name>
</gene>
<protein>
    <submittedName>
        <fullName evidence="1">Aminotransferase class I/II-fold pyridoxal phosphate-dependent enzyme</fullName>
    </submittedName>
</protein>
<evidence type="ECO:0000313" key="2">
    <source>
        <dbReference type="Proteomes" id="UP001652395"/>
    </source>
</evidence>
<dbReference type="RefSeq" id="WP_158360323.1">
    <property type="nucleotide sequence ID" value="NZ_JAOQJF010000089.1"/>
</dbReference>
<dbReference type="InterPro" id="IPR000653">
    <property type="entry name" value="DegT/StrS_aminotransferase"/>
</dbReference>
<dbReference type="EMBL" id="JAOQJF010000089">
    <property type="protein sequence ID" value="MCU6801501.1"/>
    <property type="molecule type" value="Genomic_DNA"/>
</dbReference>
<feature type="non-terminal residue" evidence="1">
    <location>
        <position position="1"/>
    </location>
</feature>
<dbReference type="Proteomes" id="UP001652395">
    <property type="component" value="Unassembled WGS sequence"/>
</dbReference>
<keyword evidence="2" id="KW-1185">Reference proteome</keyword>
<dbReference type="InterPro" id="IPR015421">
    <property type="entry name" value="PyrdxlP-dep_Trfase_major"/>
</dbReference>
<dbReference type="GO" id="GO:0008483">
    <property type="term" value="F:transaminase activity"/>
    <property type="evidence" value="ECO:0007669"/>
    <property type="project" value="UniProtKB-KW"/>
</dbReference>
<evidence type="ECO:0000313" key="1">
    <source>
        <dbReference type="EMBL" id="MCU6801501.1"/>
    </source>
</evidence>
<dbReference type="SUPFAM" id="SSF53383">
    <property type="entry name" value="PLP-dependent transferases"/>
    <property type="match status" value="1"/>
</dbReference>
<reference evidence="1 2" key="1">
    <citation type="journal article" date="2021" name="ISME Commun">
        <title>Automated analysis of genomic sequences facilitates high-throughput and comprehensive description of bacteria.</title>
        <authorList>
            <person name="Hitch T.C.A."/>
        </authorList>
    </citation>
    <scope>NUCLEOTIDE SEQUENCE [LARGE SCALE GENOMIC DNA]</scope>
    <source>
        <strain evidence="2">f_CCE</strain>
    </source>
</reference>
<keyword evidence="1" id="KW-0032">Aminotransferase</keyword>
<organism evidence="1 2">
    <name type="scientific">Alitiscatomonas aceti</name>
    <dbReference type="NCBI Taxonomy" id="2981724"/>
    <lineage>
        <taxon>Bacteria</taxon>
        <taxon>Bacillati</taxon>
        <taxon>Bacillota</taxon>
        <taxon>Clostridia</taxon>
        <taxon>Lachnospirales</taxon>
        <taxon>Lachnospiraceae</taxon>
        <taxon>Alitiscatomonas</taxon>
    </lineage>
</organism>
<dbReference type="PANTHER" id="PTHR30244:SF34">
    <property type="entry name" value="DTDP-4-AMINO-4,6-DIDEOXYGALACTOSE TRANSAMINASE"/>
    <property type="match status" value="1"/>
</dbReference>
<dbReference type="Gene3D" id="3.40.640.10">
    <property type="entry name" value="Type I PLP-dependent aspartate aminotransferase-like (Major domain)"/>
    <property type="match status" value="1"/>
</dbReference>
<name>A0ABT2V4E1_9FIRM</name>
<proteinExistence type="predicted"/>
<comment type="caution">
    <text evidence="1">The sequence shown here is derived from an EMBL/GenBank/DDBJ whole genome shotgun (WGS) entry which is preliminary data.</text>
</comment>
<keyword evidence="1" id="KW-0808">Transferase</keyword>
<sequence length="202" mass="21770">LACETVGCKYAVALATGTSALHLAVKLAGVKPGEKVFCSDMTFSATVNPVVYEGGVPVFIDTEYDTWNMDPVALEKAFELYPEVRVAVIAHLYGTPGKIDELRAVCERHGAMIIEDAAESLGASYKGQQTGTFGTYNAISFNGNKIITGSAGGMLLTDDKDAADQARKWSTQSRENAAWYQHEKVGYNYRMSNVIAGVVRGQ</sequence>
<accession>A0ABT2V4E1</accession>
<feature type="non-terminal residue" evidence="1">
    <location>
        <position position="202"/>
    </location>
</feature>
<dbReference type="InterPro" id="IPR015424">
    <property type="entry name" value="PyrdxlP-dep_Trfase"/>
</dbReference>
<dbReference type="Pfam" id="PF01041">
    <property type="entry name" value="DegT_DnrJ_EryC1"/>
    <property type="match status" value="1"/>
</dbReference>
<dbReference type="PANTHER" id="PTHR30244">
    <property type="entry name" value="TRANSAMINASE"/>
    <property type="match status" value="1"/>
</dbReference>